<dbReference type="SUPFAM" id="SSF55874">
    <property type="entry name" value="ATPase domain of HSP90 chaperone/DNA topoisomerase II/histidine kinase"/>
    <property type="match status" value="1"/>
</dbReference>
<dbReference type="SUPFAM" id="SSF47384">
    <property type="entry name" value="Homodimeric domain of signal transducing histidine kinase"/>
    <property type="match status" value="1"/>
</dbReference>
<dbReference type="EC" id="2.7.13.3" evidence="2"/>
<organism evidence="10 11">
    <name type="scientific">Olivibacter jilunii</name>
    <dbReference type="NCBI Taxonomy" id="985016"/>
    <lineage>
        <taxon>Bacteria</taxon>
        <taxon>Pseudomonadati</taxon>
        <taxon>Bacteroidota</taxon>
        <taxon>Sphingobacteriia</taxon>
        <taxon>Sphingobacteriales</taxon>
        <taxon>Sphingobacteriaceae</taxon>
        <taxon>Olivibacter</taxon>
    </lineage>
</organism>
<keyword evidence="3" id="KW-0597">Phosphoprotein</keyword>
<keyword evidence="8" id="KW-0472">Membrane</keyword>
<evidence type="ECO:0000256" key="7">
    <source>
        <dbReference type="ARBA" id="ARBA00022989"/>
    </source>
</evidence>
<protein>
    <recommendedName>
        <fullName evidence="2">histidine kinase</fullName>
        <ecNumber evidence="2">2.7.13.3</ecNumber>
    </recommendedName>
</protein>
<accession>A0ABW6AVS5</accession>
<evidence type="ECO:0000256" key="8">
    <source>
        <dbReference type="SAM" id="Phobius"/>
    </source>
</evidence>
<dbReference type="InterPro" id="IPR036097">
    <property type="entry name" value="HisK_dim/P_sf"/>
</dbReference>
<evidence type="ECO:0000256" key="1">
    <source>
        <dbReference type="ARBA" id="ARBA00000085"/>
    </source>
</evidence>
<evidence type="ECO:0000313" key="10">
    <source>
        <dbReference type="EMBL" id="MFD2960288.1"/>
    </source>
</evidence>
<dbReference type="EMBL" id="JBHUPA010000001">
    <property type="protein sequence ID" value="MFD2960288.1"/>
    <property type="molecule type" value="Genomic_DNA"/>
</dbReference>
<evidence type="ECO:0000259" key="9">
    <source>
        <dbReference type="PROSITE" id="PS50109"/>
    </source>
</evidence>
<evidence type="ECO:0000313" key="11">
    <source>
        <dbReference type="Proteomes" id="UP001597560"/>
    </source>
</evidence>
<dbReference type="SMART" id="SM00387">
    <property type="entry name" value="HATPase_c"/>
    <property type="match status" value="1"/>
</dbReference>
<dbReference type="InterPro" id="IPR003661">
    <property type="entry name" value="HisK_dim/P_dom"/>
</dbReference>
<dbReference type="RefSeq" id="WP_013667305.1">
    <property type="nucleotide sequence ID" value="NZ_JAHVDN010000001.1"/>
</dbReference>
<sequence>MKLADKFTLWFLAIILLVTPISMFTTLSNIRNRIDNSEIERLKAVNNEVAEQLKAGIAPDQYSQGRPIAILKINSALPQNRVQVQKQQCDSTASVTDECRITVSCYYTINGINYQVSSYNYVTQSKQILKGMLLTAILKTVLIALVVLLTVRLVSKKILSPFNQTLKSIQKFSIKKKQPLTLNHTNTKEFQELNRFLKKMTDKAIKEYSLVKEFSENASHELQTPLAVLRSKLELLTETDIQQNQASLIADMQNAIEKLSRINHSLLLLTKLENQEFEATKEINFTKQVLELLTIYEDRIAIKELKVTQHIDPDITVRINPALADMLFDNLLSNAIRHNVKNGTIFLEINKKGILIKNTGPEPIFPTEELFQRFKKSNQCSNSVGLGLAIVKRICELNNFDVQYTYENRLHMLTVDFPRAGLTETDREEGISVLGQDNQIVTLG</sequence>
<dbReference type="Pfam" id="PF02518">
    <property type="entry name" value="HATPase_c"/>
    <property type="match status" value="1"/>
</dbReference>
<dbReference type="GO" id="GO:0016301">
    <property type="term" value="F:kinase activity"/>
    <property type="evidence" value="ECO:0007669"/>
    <property type="project" value="UniProtKB-KW"/>
</dbReference>
<dbReference type="InterPro" id="IPR005467">
    <property type="entry name" value="His_kinase_dom"/>
</dbReference>
<dbReference type="InterPro" id="IPR050428">
    <property type="entry name" value="TCS_sensor_his_kinase"/>
</dbReference>
<dbReference type="Proteomes" id="UP001597560">
    <property type="component" value="Unassembled WGS sequence"/>
</dbReference>
<dbReference type="InterPro" id="IPR003594">
    <property type="entry name" value="HATPase_dom"/>
</dbReference>
<gene>
    <name evidence="10" type="ORF">ACFS6J_00725</name>
</gene>
<dbReference type="CDD" id="cd00082">
    <property type="entry name" value="HisKA"/>
    <property type="match status" value="1"/>
</dbReference>
<dbReference type="Gene3D" id="3.30.565.10">
    <property type="entry name" value="Histidine kinase-like ATPase, C-terminal domain"/>
    <property type="match status" value="1"/>
</dbReference>
<evidence type="ECO:0000256" key="2">
    <source>
        <dbReference type="ARBA" id="ARBA00012438"/>
    </source>
</evidence>
<evidence type="ECO:0000256" key="3">
    <source>
        <dbReference type="ARBA" id="ARBA00022553"/>
    </source>
</evidence>
<evidence type="ECO:0000256" key="5">
    <source>
        <dbReference type="ARBA" id="ARBA00022692"/>
    </source>
</evidence>
<keyword evidence="6 10" id="KW-0418">Kinase</keyword>
<dbReference type="Gene3D" id="1.10.287.130">
    <property type="match status" value="1"/>
</dbReference>
<evidence type="ECO:0000256" key="4">
    <source>
        <dbReference type="ARBA" id="ARBA00022679"/>
    </source>
</evidence>
<comment type="caution">
    <text evidence="10">The sequence shown here is derived from an EMBL/GenBank/DDBJ whole genome shotgun (WGS) entry which is preliminary data.</text>
</comment>
<dbReference type="PROSITE" id="PS50109">
    <property type="entry name" value="HIS_KIN"/>
    <property type="match status" value="1"/>
</dbReference>
<keyword evidence="5 8" id="KW-0812">Transmembrane</keyword>
<keyword evidence="7 8" id="KW-1133">Transmembrane helix</keyword>
<dbReference type="PANTHER" id="PTHR45436">
    <property type="entry name" value="SENSOR HISTIDINE KINASE YKOH"/>
    <property type="match status" value="1"/>
</dbReference>
<keyword evidence="11" id="KW-1185">Reference proteome</keyword>
<dbReference type="InterPro" id="IPR036890">
    <property type="entry name" value="HATPase_C_sf"/>
</dbReference>
<dbReference type="PANTHER" id="PTHR45436:SF5">
    <property type="entry name" value="SENSOR HISTIDINE KINASE TRCS"/>
    <property type="match status" value="1"/>
</dbReference>
<evidence type="ECO:0000256" key="6">
    <source>
        <dbReference type="ARBA" id="ARBA00022777"/>
    </source>
</evidence>
<feature type="transmembrane region" description="Helical" evidence="8">
    <location>
        <begin position="132"/>
        <end position="154"/>
    </location>
</feature>
<dbReference type="SMART" id="SM00388">
    <property type="entry name" value="HisKA"/>
    <property type="match status" value="1"/>
</dbReference>
<keyword evidence="4" id="KW-0808">Transferase</keyword>
<proteinExistence type="predicted"/>
<dbReference type="Pfam" id="PF00512">
    <property type="entry name" value="HisKA"/>
    <property type="match status" value="1"/>
</dbReference>
<name>A0ABW6AVS5_9SPHI</name>
<feature type="domain" description="Histidine kinase" evidence="9">
    <location>
        <begin position="217"/>
        <end position="421"/>
    </location>
</feature>
<comment type="catalytic activity">
    <reaction evidence="1">
        <text>ATP + protein L-histidine = ADP + protein N-phospho-L-histidine.</text>
        <dbReference type="EC" id="2.7.13.3"/>
    </reaction>
</comment>
<reference evidence="11" key="1">
    <citation type="journal article" date="2019" name="Int. J. Syst. Evol. Microbiol.">
        <title>The Global Catalogue of Microorganisms (GCM) 10K type strain sequencing project: providing services to taxonomists for standard genome sequencing and annotation.</title>
        <authorList>
            <consortium name="The Broad Institute Genomics Platform"/>
            <consortium name="The Broad Institute Genome Sequencing Center for Infectious Disease"/>
            <person name="Wu L."/>
            <person name="Ma J."/>
        </authorList>
    </citation>
    <scope>NUCLEOTIDE SEQUENCE [LARGE SCALE GENOMIC DNA]</scope>
    <source>
        <strain evidence="11">KCTC 23098</strain>
    </source>
</reference>